<sequence>MRAHPRYATGLALAGLAAVWWAVGVTELQPLTEPLGPWSERLLGGHPYWARELRFSTIFLAALALVLAAGGDHRWSRAAVLLGGVWVAADIVVDRVDPQGVPATVLLVGAAWAGTALVVLLGGRRWGRPGAVGGWRERRTLTGAACVAAVLLATVAWLTAPTGREQALDPAAYGTGVLALAVTLGCALAAAPAAGRARTGIAAGAGVVALVLLWLARTRVYDPGEVQFGQGEAPDRPLIALVLAFLALAVVPLLAWDWPGGRPHWRWHLLAAGGVLLGLPAVAGLAGAAVSGLRLGALATALAGNVVVSGPDGTGDVLFSVVGLLTGLVLALLLAWPNALGYRPPAGAAAPAGPTGPPPSTDALG</sequence>
<accession>A0A1C4UC33</accession>
<protein>
    <submittedName>
        <fullName evidence="2">Uncharacterized protein</fullName>
    </submittedName>
</protein>
<feature type="transmembrane region" description="Helical" evidence="1">
    <location>
        <begin position="141"/>
        <end position="160"/>
    </location>
</feature>
<keyword evidence="1" id="KW-1133">Transmembrane helix</keyword>
<feature type="transmembrane region" description="Helical" evidence="1">
    <location>
        <begin position="99"/>
        <end position="121"/>
    </location>
</feature>
<feature type="transmembrane region" description="Helical" evidence="1">
    <location>
        <begin position="268"/>
        <end position="297"/>
    </location>
</feature>
<reference evidence="3" key="1">
    <citation type="submission" date="2016-06" db="EMBL/GenBank/DDBJ databases">
        <authorList>
            <person name="Varghese N."/>
            <person name="Submissions Spin"/>
        </authorList>
    </citation>
    <scope>NUCLEOTIDE SEQUENCE [LARGE SCALE GENOMIC DNA]</scope>
    <source>
        <strain evidence="3">DSM 44830</strain>
    </source>
</reference>
<evidence type="ECO:0000313" key="2">
    <source>
        <dbReference type="EMBL" id="SCE69243.1"/>
    </source>
</evidence>
<proteinExistence type="predicted"/>
<dbReference type="EMBL" id="FMCX01000001">
    <property type="protein sequence ID" value="SCE69243.1"/>
    <property type="molecule type" value="Genomic_DNA"/>
</dbReference>
<dbReference type="OrthoDB" id="3380400at2"/>
<feature type="transmembrane region" description="Helical" evidence="1">
    <location>
        <begin position="172"/>
        <end position="193"/>
    </location>
</feature>
<dbReference type="RefSeq" id="WP_091601522.1">
    <property type="nucleotide sequence ID" value="NZ_FMCX01000001.1"/>
</dbReference>
<organism evidence="2 3">
    <name type="scientific">Micromonospora mirobrigensis</name>
    <dbReference type="NCBI Taxonomy" id="262898"/>
    <lineage>
        <taxon>Bacteria</taxon>
        <taxon>Bacillati</taxon>
        <taxon>Actinomycetota</taxon>
        <taxon>Actinomycetes</taxon>
        <taxon>Micromonosporales</taxon>
        <taxon>Micromonosporaceae</taxon>
        <taxon>Micromonospora</taxon>
    </lineage>
</organism>
<feature type="transmembrane region" description="Helical" evidence="1">
    <location>
        <begin position="48"/>
        <end position="68"/>
    </location>
</feature>
<evidence type="ECO:0000256" key="1">
    <source>
        <dbReference type="SAM" id="Phobius"/>
    </source>
</evidence>
<feature type="transmembrane region" description="Helical" evidence="1">
    <location>
        <begin position="237"/>
        <end position="256"/>
    </location>
</feature>
<feature type="transmembrane region" description="Helical" evidence="1">
    <location>
        <begin position="317"/>
        <end position="336"/>
    </location>
</feature>
<feature type="transmembrane region" description="Helical" evidence="1">
    <location>
        <begin position="200"/>
        <end position="217"/>
    </location>
</feature>
<dbReference type="Proteomes" id="UP000199504">
    <property type="component" value="Unassembled WGS sequence"/>
</dbReference>
<feature type="transmembrane region" description="Helical" evidence="1">
    <location>
        <begin position="75"/>
        <end position="93"/>
    </location>
</feature>
<keyword evidence="1" id="KW-0812">Transmembrane</keyword>
<name>A0A1C4UC33_9ACTN</name>
<keyword evidence="3" id="KW-1185">Reference proteome</keyword>
<keyword evidence="1" id="KW-0472">Membrane</keyword>
<evidence type="ECO:0000313" key="3">
    <source>
        <dbReference type="Proteomes" id="UP000199504"/>
    </source>
</evidence>
<gene>
    <name evidence="2" type="ORF">GA0070564_101373</name>
</gene>
<dbReference type="AlphaFoldDB" id="A0A1C4UC33"/>